<dbReference type="InterPro" id="IPR038162">
    <property type="entry name" value="SoxY_sf"/>
</dbReference>
<sequence length="271" mass="29121">MQSVVGRAGTFAAFLLVSAGMAAHIARADDSSWAGIRAGLYQERAIESGGEAVKLFAPRRADDAALVPIRMFVAGDVVAKAQTLTLIVDENPAPVAAVFRFGQSYRAGGDIGDRTIETRVRLENMSNVRVVLETGDGRLYEASQFVAAAGGCTSASLKDMDEALAGLGKTRFRVGEDATRGEAWSELVINIRHPNFSGMQIDTRTNAFAPAHFVEHVDVRIGDEDLVSIESGIAISEDPHFRLSFAGRERTTLRLVARDTEGGVFRANGEH</sequence>
<dbReference type="Gene3D" id="2.60.40.2470">
    <property type="entry name" value="SoxY domain"/>
    <property type="match status" value="1"/>
</dbReference>
<dbReference type="EMBL" id="CP006912">
    <property type="protein sequence ID" value="AHB49063.1"/>
    <property type="molecule type" value="Genomic_DNA"/>
</dbReference>
<proteinExistence type="predicted"/>
<organism evidence="4 5">
    <name type="scientific">Hyphomicrobium nitrativorans NL23</name>
    <dbReference type="NCBI Taxonomy" id="1029756"/>
    <lineage>
        <taxon>Bacteria</taxon>
        <taxon>Pseudomonadati</taxon>
        <taxon>Pseudomonadota</taxon>
        <taxon>Alphaproteobacteria</taxon>
        <taxon>Hyphomicrobiales</taxon>
        <taxon>Hyphomicrobiaceae</taxon>
        <taxon>Hyphomicrobium</taxon>
    </lineage>
</organism>
<dbReference type="Pfam" id="PF13501">
    <property type="entry name" value="SoxY"/>
    <property type="match status" value="1"/>
</dbReference>
<evidence type="ECO:0000256" key="1">
    <source>
        <dbReference type="SAM" id="SignalP"/>
    </source>
</evidence>
<accession>V5SEW1</accession>
<dbReference type="InterPro" id="IPR014756">
    <property type="entry name" value="Ig_E-set"/>
</dbReference>
<feature type="chain" id="PRO_5004740761" evidence="1">
    <location>
        <begin position="23"/>
        <end position="271"/>
    </location>
</feature>
<evidence type="ECO:0000259" key="2">
    <source>
        <dbReference type="Pfam" id="PF08770"/>
    </source>
</evidence>
<dbReference type="InterPro" id="IPR030831">
    <property type="entry name" value="Fuse-rel_SoxYZ"/>
</dbReference>
<feature type="domain" description="Ig-like SoxY" evidence="3">
    <location>
        <begin position="40"/>
        <end position="152"/>
    </location>
</feature>
<dbReference type="OrthoDB" id="8538315at2"/>
<dbReference type="Pfam" id="PF08770">
    <property type="entry name" value="SoxZ"/>
    <property type="match status" value="1"/>
</dbReference>
<dbReference type="NCBIfam" id="TIGR04557">
    <property type="entry name" value="fuse_rel_SoxYZ"/>
    <property type="match status" value="1"/>
</dbReference>
<evidence type="ECO:0000259" key="3">
    <source>
        <dbReference type="Pfam" id="PF13501"/>
    </source>
</evidence>
<feature type="signal peptide" evidence="1">
    <location>
        <begin position="1"/>
        <end position="22"/>
    </location>
</feature>
<dbReference type="KEGG" id="hni:W911_12645"/>
<dbReference type="AlphaFoldDB" id="V5SEW1"/>
<keyword evidence="1" id="KW-0732">Signal</keyword>
<reference evidence="4 5" key="1">
    <citation type="journal article" date="2014" name="Genome Announc.">
        <title>Complete Genome Sequence of Hyphomicrobium nitrativorans Strain NL23, a Denitrifying Bacterium Isolated from Biofilm of a Methanol-Fed Denitrification System Treating Seawater at the Montreal Biodome.</title>
        <authorList>
            <person name="Martineau C."/>
            <person name="Villeneuve C."/>
            <person name="Mauffrey F."/>
            <person name="Villemur R."/>
        </authorList>
    </citation>
    <scope>NUCLEOTIDE SEQUENCE [LARGE SCALE GENOMIC DNA]</scope>
    <source>
        <strain evidence="4">NL23</strain>
    </source>
</reference>
<evidence type="ECO:0000313" key="5">
    <source>
        <dbReference type="Proteomes" id="UP000018542"/>
    </source>
</evidence>
<dbReference type="Gene3D" id="2.60.40.10">
    <property type="entry name" value="Immunoglobulins"/>
    <property type="match status" value="1"/>
</dbReference>
<dbReference type="PATRIC" id="fig|1029756.8.peg.2626"/>
<keyword evidence="5" id="KW-1185">Reference proteome</keyword>
<evidence type="ECO:0000313" key="4">
    <source>
        <dbReference type="EMBL" id="AHB49063.1"/>
    </source>
</evidence>
<dbReference type="SUPFAM" id="SSF81296">
    <property type="entry name" value="E set domains"/>
    <property type="match status" value="1"/>
</dbReference>
<dbReference type="InterPro" id="IPR014880">
    <property type="entry name" value="SoxZ_dom"/>
</dbReference>
<gene>
    <name evidence="4" type="ORF">W911_12645</name>
</gene>
<dbReference type="HOGENOM" id="CLU_088210_0_0_5"/>
<dbReference type="InterPro" id="IPR032711">
    <property type="entry name" value="SoxY"/>
</dbReference>
<name>V5SEW1_9HYPH</name>
<protein>
    <submittedName>
        <fullName evidence="4">Sulfur oxidation protein SoxZ</fullName>
    </submittedName>
</protein>
<feature type="domain" description="Sulphur oxidation protein SoxZ" evidence="2">
    <location>
        <begin position="181"/>
        <end position="268"/>
    </location>
</feature>
<dbReference type="Proteomes" id="UP000018542">
    <property type="component" value="Chromosome"/>
</dbReference>
<dbReference type="InterPro" id="IPR013783">
    <property type="entry name" value="Ig-like_fold"/>
</dbReference>
<dbReference type="STRING" id="1029756.W911_12645"/>
<dbReference type="RefSeq" id="WP_023787866.1">
    <property type="nucleotide sequence ID" value="NC_022997.1"/>
</dbReference>